<comment type="caution">
    <text evidence="13">The sequence shown here is derived from an EMBL/GenBank/DDBJ whole genome shotgun (WGS) entry which is preliminary data.</text>
</comment>
<dbReference type="Pfam" id="PF05922">
    <property type="entry name" value="Inhibitor_I9"/>
    <property type="match status" value="1"/>
</dbReference>
<dbReference type="InterPro" id="IPR015500">
    <property type="entry name" value="Peptidase_S8_subtilisin-rel"/>
</dbReference>
<evidence type="ECO:0000259" key="12">
    <source>
        <dbReference type="Pfam" id="PF17766"/>
    </source>
</evidence>
<proteinExistence type="inferred from homology"/>
<evidence type="ECO:0000256" key="3">
    <source>
        <dbReference type="ARBA" id="ARBA00022525"/>
    </source>
</evidence>
<keyword evidence="3" id="KW-0964">Secreted</keyword>
<dbReference type="Gene3D" id="3.40.50.200">
    <property type="entry name" value="Peptidase S8/S53 domain"/>
    <property type="match status" value="1"/>
</dbReference>
<feature type="active site" description="Charge relay system" evidence="8">
    <location>
        <position position="307"/>
    </location>
</feature>
<dbReference type="Pfam" id="PF17766">
    <property type="entry name" value="fn3_6"/>
    <property type="match status" value="1"/>
</dbReference>
<comment type="subcellular location">
    <subcellularLocation>
        <location evidence="1">Secreted</location>
    </subcellularLocation>
</comment>
<evidence type="ECO:0000256" key="4">
    <source>
        <dbReference type="ARBA" id="ARBA00022670"/>
    </source>
</evidence>
<dbReference type="PRINTS" id="PR00723">
    <property type="entry name" value="SUBTILISIN"/>
</dbReference>
<sequence>MAFYNIASSMNLTIWATIVFFYMSRYASTSLAEETSQPSSLQMEAKALLDNEWWISYTIDYLISWSKGLGLKLAVCIFVIQALISNIPLTCKMGQFALYKFLLTIFLLFSISKSLPTGNERSTYIIHMDKSAMPAPFFTHHDWYTSTLSSLSSPDGISPVHLYSYKHVMDGFSAVLSQTHLNQLEKLPGHVSTFPESYGHLHTTHTPQFLGLNAYSGLWPAGKFGDDIIIGVLDTGIWPESESFNDRNMPPVPERWRGICETGTEFNTSHCNKKLIGARKFSQGMKQYRLNISNTNDYDSPRDFMGHGTHTSSTAAGSRVQNANYFGYAAGTATGMAPSARLAMYKVVFYGKDIRVIDAAATDVLAGMDQAIEDGVDIMSLSLGFKETPFFKNPIAIGAFAALKKGIFVTCAAGNSGPHGYTMFNGAPWLTTVGAGTVDRELGAHVTLGDGDITVTGISMYPEKLFISRIPLYFGHGNRRKELCNWNSLDSKDVAGKFVFCDYDNESSVFRSEDIYGKDIAGAIFSSAYGEFQGPAEFYLPFVTVNTKDGDLIKTYILNTTNATVSVRFGITTLGTKPAPKVAYFSSRGPDGRSPWILKPDILAPGHLILAAWVPNRGFARIRDDDYLLTDYAFVSGTSMSCPHTAGVAALLKATHRDWSSAAIRSAMMTTADVTDNANGRIIDMTTAVAGTPLDFGAGHLNPNKAMDPGLVYDIEVEDYINYLCALNYTSKQIQIITGTSNFSCEYASLDLNYPSFIVILNRTNTTTSKFRRMLLNVADTASIYNAVVEAPPGMKVAVQPSTVNFPGKYSKAEFNLTVEINLEVDSVARQSDYFGNYGFLSWNEVNGTHVIRSPIVSAIASAKNP</sequence>
<evidence type="ECO:0008006" key="15">
    <source>
        <dbReference type="Google" id="ProtNLM"/>
    </source>
</evidence>
<keyword evidence="5" id="KW-0732">Signal</keyword>
<feature type="transmembrane region" description="Helical" evidence="9">
    <location>
        <begin position="69"/>
        <end position="89"/>
    </location>
</feature>
<evidence type="ECO:0000259" key="10">
    <source>
        <dbReference type="Pfam" id="PF00082"/>
    </source>
</evidence>
<dbReference type="SUPFAM" id="SSF52743">
    <property type="entry name" value="Subtilisin-like"/>
    <property type="match status" value="1"/>
</dbReference>
<keyword evidence="7 8" id="KW-0720">Serine protease</keyword>
<organism evidence="13 14">
    <name type="scientific">Hevea brasiliensis</name>
    <name type="common">Para rubber tree</name>
    <name type="synonym">Siphonia brasiliensis</name>
    <dbReference type="NCBI Taxonomy" id="3981"/>
    <lineage>
        <taxon>Eukaryota</taxon>
        <taxon>Viridiplantae</taxon>
        <taxon>Streptophyta</taxon>
        <taxon>Embryophyta</taxon>
        <taxon>Tracheophyta</taxon>
        <taxon>Spermatophyta</taxon>
        <taxon>Magnoliopsida</taxon>
        <taxon>eudicotyledons</taxon>
        <taxon>Gunneridae</taxon>
        <taxon>Pentapetalae</taxon>
        <taxon>rosids</taxon>
        <taxon>fabids</taxon>
        <taxon>Malpighiales</taxon>
        <taxon>Euphorbiaceae</taxon>
        <taxon>Crotonoideae</taxon>
        <taxon>Micrandreae</taxon>
        <taxon>Hevea</taxon>
    </lineage>
</organism>
<evidence type="ECO:0000256" key="9">
    <source>
        <dbReference type="SAM" id="Phobius"/>
    </source>
</evidence>
<evidence type="ECO:0000256" key="7">
    <source>
        <dbReference type="ARBA" id="ARBA00022825"/>
    </source>
</evidence>
<reference evidence="13" key="1">
    <citation type="journal article" date="2023" name="Plant Biotechnol. J.">
        <title>Chromosome-level wild Hevea brasiliensis genome provides new tools for genomic-assisted breeding and valuable loci to elevate rubber yield.</title>
        <authorList>
            <person name="Cheng H."/>
            <person name="Song X."/>
            <person name="Hu Y."/>
            <person name="Wu T."/>
            <person name="Yang Q."/>
            <person name="An Z."/>
            <person name="Feng S."/>
            <person name="Deng Z."/>
            <person name="Wu W."/>
            <person name="Zeng X."/>
            <person name="Tu M."/>
            <person name="Wang X."/>
            <person name="Huang H."/>
        </authorList>
    </citation>
    <scope>NUCLEOTIDE SEQUENCE</scope>
    <source>
        <strain evidence="13">MT/VB/25A 57/8</strain>
    </source>
</reference>
<evidence type="ECO:0000256" key="5">
    <source>
        <dbReference type="ARBA" id="ARBA00022729"/>
    </source>
</evidence>
<dbReference type="CDD" id="cd04852">
    <property type="entry name" value="Peptidases_S8_3"/>
    <property type="match status" value="1"/>
</dbReference>
<dbReference type="CDD" id="cd02120">
    <property type="entry name" value="PA_subtilisin_like"/>
    <property type="match status" value="1"/>
</dbReference>
<dbReference type="PANTHER" id="PTHR10795">
    <property type="entry name" value="PROPROTEIN CONVERTASE SUBTILISIN/KEXIN"/>
    <property type="match status" value="1"/>
</dbReference>
<feature type="active site" description="Charge relay system" evidence="8">
    <location>
        <position position="639"/>
    </location>
</feature>
<dbReference type="Proteomes" id="UP001174677">
    <property type="component" value="Chromosome 14"/>
</dbReference>
<evidence type="ECO:0000259" key="11">
    <source>
        <dbReference type="Pfam" id="PF05922"/>
    </source>
</evidence>
<comment type="similarity">
    <text evidence="2 8">Belongs to the peptidase S8 family.</text>
</comment>
<evidence type="ECO:0000313" key="13">
    <source>
        <dbReference type="EMBL" id="KAJ9159551.1"/>
    </source>
</evidence>
<dbReference type="InterPro" id="IPR041469">
    <property type="entry name" value="Subtilisin-like_FN3"/>
</dbReference>
<keyword evidence="9" id="KW-0812">Transmembrane</keyword>
<gene>
    <name evidence="13" type="ORF">P3X46_025054</name>
</gene>
<dbReference type="Pfam" id="PF00082">
    <property type="entry name" value="Peptidase_S8"/>
    <property type="match status" value="1"/>
</dbReference>
<protein>
    <recommendedName>
        <fullName evidence="15">Peptidase S8/S53 domain-containing protein</fullName>
    </recommendedName>
</protein>
<dbReference type="InterPro" id="IPR010259">
    <property type="entry name" value="S8pro/Inhibitor_I9"/>
</dbReference>
<evidence type="ECO:0000256" key="8">
    <source>
        <dbReference type="PROSITE-ProRule" id="PRU01240"/>
    </source>
</evidence>
<dbReference type="InterPro" id="IPR000209">
    <property type="entry name" value="Peptidase_S8/S53_dom"/>
</dbReference>
<dbReference type="Gene3D" id="3.50.30.30">
    <property type="match status" value="1"/>
</dbReference>
<dbReference type="InterPro" id="IPR045051">
    <property type="entry name" value="SBT"/>
</dbReference>
<name>A0ABQ9L5F0_HEVBR</name>
<feature type="active site" description="Charge relay system" evidence="8">
    <location>
        <position position="234"/>
    </location>
</feature>
<dbReference type="InterPro" id="IPR036852">
    <property type="entry name" value="Peptidase_S8/S53_dom_sf"/>
</dbReference>
<dbReference type="InterPro" id="IPR034197">
    <property type="entry name" value="Peptidases_S8_3"/>
</dbReference>
<feature type="domain" description="Peptidase S8/S53" evidence="10">
    <location>
        <begin position="225"/>
        <end position="678"/>
    </location>
</feature>
<evidence type="ECO:0000256" key="1">
    <source>
        <dbReference type="ARBA" id="ARBA00004613"/>
    </source>
</evidence>
<evidence type="ECO:0000256" key="2">
    <source>
        <dbReference type="ARBA" id="ARBA00011073"/>
    </source>
</evidence>
<feature type="domain" description="Inhibitor I9" evidence="11">
    <location>
        <begin position="123"/>
        <end position="202"/>
    </location>
</feature>
<evidence type="ECO:0000313" key="14">
    <source>
        <dbReference type="Proteomes" id="UP001174677"/>
    </source>
</evidence>
<dbReference type="PROSITE" id="PS00138">
    <property type="entry name" value="SUBTILASE_SER"/>
    <property type="match status" value="1"/>
</dbReference>
<keyword evidence="6 8" id="KW-0378">Hydrolase</keyword>
<dbReference type="EMBL" id="JARPOI010000014">
    <property type="protein sequence ID" value="KAJ9159551.1"/>
    <property type="molecule type" value="Genomic_DNA"/>
</dbReference>
<dbReference type="Gene3D" id="2.60.40.2310">
    <property type="match status" value="1"/>
</dbReference>
<dbReference type="PROSITE" id="PS51892">
    <property type="entry name" value="SUBTILASE"/>
    <property type="match status" value="1"/>
</dbReference>
<keyword evidence="9" id="KW-1133">Transmembrane helix</keyword>
<keyword evidence="9" id="KW-0472">Membrane</keyword>
<accession>A0ABQ9L5F0</accession>
<dbReference type="InterPro" id="IPR037045">
    <property type="entry name" value="S8pro/Inhibitor_I9_sf"/>
</dbReference>
<feature type="transmembrane region" description="Helical" evidence="9">
    <location>
        <begin position="96"/>
        <end position="115"/>
    </location>
</feature>
<feature type="domain" description="Subtilisin-like protease fibronectin type-III" evidence="12">
    <location>
        <begin position="751"/>
        <end position="857"/>
    </location>
</feature>
<keyword evidence="14" id="KW-1185">Reference proteome</keyword>
<keyword evidence="4 8" id="KW-0645">Protease</keyword>
<dbReference type="InterPro" id="IPR023828">
    <property type="entry name" value="Peptidase_S8_Ser-AS"/>
</dbReference>
<evidence type="ECO:0000256" key="6">
    <source>
        <dbReference type="ARBA" id="ARBA00022801"/>
    </source>
</evidence>
<dbReference type="Gene3D" id="3.30.70.80">
    <property type="entry name" value="Peptidase S8 propeptide/proteinase inhibitor I9"/>
    <property type="match status" value="1"/>
</dbReference>